<organism evidence="1 2">
    <name type="scientific">Citrus sinensis</name>
    <name type="common">Sweet orange</name>
    <name type="synonym">Citrus aurantium var. sinensis</name>
    <dbReference type="NCBI Taxonomy" id="2711"/>
    <lineage>
        <taxon>Eukaryota</taxon>
        <taxon>Viridiplantae</taxon>
        <taxon>Streptophyta</taxon>
        <taxon>Embryophyta</taxon>
        <taxon>Tracheophyta</taxon>
        <taxon>Spermatophyta</taxon>
        <taxon>Magnoliopsida</taxon>
        <taxon>eudicotyledons</taxon>
        <taxon>Gunneridae</taxon>
        <taxon>Pentapetalae</taxon>
        <taxon>rosids</taxon>
        <taxon>malvids</taxon>
        <taxon>Sapindales</taxon>
        <taxon>Rutaceae</taxon>
        <taxon>Aurantioideae</taxon>
        <taxon>Citrus</taxon>
    </lineage>
</organism>
<sequence length="507" mass="58669">MAEIDKKERSTIILSLGDLVIREVAKEKTVVGLWAKLEQLYMTKSLVNRLYIKKNMFSLKMIERASLDEHIDEFNKEGHFKRDCPERKTKQNESKDKSENAAIDTEETSFETTEVLIATKEKPQVTEEDTWSVADGSDDVQGSESTENEGDSYQLVRDNKRRAIRPPKRYAVADLIAYALTTAKELIARLEKRKTVSCKWIFKVKEGISDAKPSRFKAKLVARGFTQREGVGFNEIFSSIVKHASIRVILALVAIQNMYLEQMDVKTTFLHGELQEEIVMEQFEGYVVPGKKDHVCLLKKSLYGLKQSPRQWYLKFDSFMTKHAYKRCNYDCCVYYRDISDGKMVYLMLYMDDMLYNIDGISHLKDLLSNEFDMKDLEAARKILGMEIIRDRRRKLMFLTQQSYVKKVLLRFGMHESKSVQTPLANHFKLCAAQCPQTNAEQDKMASLPYSSVVGSLMYATRPDISHAVSVVSRFMANLGYEHWRAVQWIMRYLKGTLWSLVCYMEG</sequence>
<evidence type="ECO:0000313" key="1">
    <source>
        <dbReference type="EMBL" id="KAH9793901.1"/>
    </source>
</evidence>
<dbReference type="Proteomes" id="UP000829398">
    <property type="component" value="Chromosome 2"/>
</dbReference>
<dbReference type="EMBL" id="CM039171">
    <property type="protein sequence ID" value="KAH9793901.1"/>
    <property type="molecule type" value="Genomic_DNA"/>
</dbReference>
<name>A0ACB8N7U4_CITSI</name>
<reference evidence="2" key="1">
    <citation type="journal article" date="2023" name="Hortic. Res.">
        <title>A chromosome-level phased genome enabling allele-level studies in sweet orange: a case study on citrus Huanglongbing tolerance.</title>
        <authorList>
            <person name="Wu B."/>
            <person name="Yu Q."/>
            <person name="Deng Z."/>
            <person name="Duan Y."/>
            <person name="Luo F."/>
            <person name="Gmitter F. Jr."/>
        </authorList>
    </citation>
    <scope>NUCLEOTIDE SEQUENCE [LARGE SCALE GENOMIC DNA]</scope>
    <source>
        <strain evidence="2">cv. Valencia</strain>
    </source>
</reference>
<proteinExistence type="predicted"/>
<evidence type="ECO:0000313" key="2">
    <source>
        <dbReference type="Proteomes" id="UP000829398"/>
    </source>
</evidence>
<gene>
    <name evidence="1" type="ORF">KPL71_004698</name>
</gene>
<keyword evidence="2" id="KW-1185">Reference proteome</keyword>
<comment type="caution">
    <text evidence="1">The sequence shown here is derived from an EMBL/GenBank/DDBJ whole genome shotgun (WGS) entry which is preliminary data.</text>
</comment>
<accession>A0ACB8N7U4</accession>
<protein>
    <submittedName>
        <fullName evidence="1">Uncharacterized protein</fullName>
    </submittedName>
</protein>